<dbReference type="InterPro" id="IPR046499">
    <property type="entry name" value="DUF6677"/>
</dbReference>
<keyword evidence="2" id="KW-0812">Transmembrane</keyword>
<feature type="transmembrane region" description="Helical" evidence="2">
    <location>
        <begin position="88"/>
        <end position="107"/>
    </location>
</feature>
<accession>A0A381P5B7</accession>
<feature type="transmembrane region" description="Helical" evidence="2">
    <location>
        <begin position="56"/>
        <end position="76"/>
    </location>
</feature>
<name>A0A381P5B7_9ZZZZ</name>
<keyword evidence="2" id="KW-0472">Membrane</keyword>
<evidence type="ECO:0000256" key="2">
    <source>
        <dbReference type="SAM" id="Phobius"/>
    </source>
</evidence>
<proteinExistence type="predicted"/>
<feature type="domain" description="DUF6677" evidence="3">
    <location>
        <begin position="39"/>
        <end position="149"/>
    </location>
</feature>
<evidence type="ECO:0000313" key="4">
    <source>
        <dbReference type="EMBL" id="SUZ62135.1"/>
    </source>
</evidence>
<feature type="transmembrane region" description="Helical" evidence="2">
    <location>
        <begin position="127"/>
        <end position="147"/>
    </location>
</feature>
<evidence type="ECO:0000256" key="1">
    <source>
        <dbReference type="SAM" id="MobiDB-lite"/>
    </source>
</evidence>
<dbReference type="AlphaFoldDB" id="A0A381P5B7"/>
<keyword evidence="2" id="KW-1133">Transmembrane helix</keyword>
<feature type="region of interest" description="Disordered" evidence="1">
    <location>
        <begin position="1"/>
        <end position="27"/>
    </location>
</feature>
<protein>
    <recommendedName>
        <fullName evidence="3">DUF6677 domain-containing protein</fullName>
    </recommendedName>
</protein>
<dbReference type="EMBL" id="UINC01000849">
    <property type="protein sequence ID" value="SUZ62135.1"/>
    <property type="molecule type" value="Genomic_DNA"/>
</dbReference>
<sequence>MNDPDYHAHTSTPEPLPVVEGGESEPSSEADSLRVLVSSVLAWVMPGLGHIANGRVMRGIVFAMIVLSLFLGGILLDGKVYRPELGQPLTYLAAVGAAGVGLPYVVAHQAGWNLGDVRSQSHEYGNTFTLVAGLLNLLIVLDAYDVAAGRR</sequence>
<organism evidence="4">
    <name type="scientific">marine metagenome</name>
    <dbReference type="NCBI Taxonomy" id="408172"/>
    <lineage>
        <taxon>unclassified sequences</taxon>
        <taxon>metagenomes</taxon>
        <taxon>ecological metagenomes</taxon>
    </lineage>
</organism>
<reference evidence="4" key="1">
    <citation type="submission" date="2018-05" db="EMBL/GenBank/DDBJ databases">
        <authorList>
            <person name="Lanie J.A."/>
            <person name="Ng W.-L."/>
            <person name="Kazmierczak K.M."/>
            <person name="Andrzejewski T.M."/>
            <person name="Davidsen T.M."/>
            <person name="Wayne K.J."/>
            <person name="Tettelin H."/>
            <person name="Glass J.I."/>
            <person name="Rusch D."/>
            <person name="Podicherti R."/>
            <person name="Tsui H.-C.T."/>
            <person name="Winkler M.E."/>
        </authorList>
    </citation>
    <scope>NUCLEOTIDE SEQUENCE</scope>
</reference>
<evidence type="ECO:0000259" key="3">
    <source>
        <dbReference type="Pfam" id="PF20382"/>
    </source>
</evidence>
<gene>
    <name evidence="4" type="ORF">METZ01_LOCUS14989</name>
</gene>
<dbReference type="Pfam" id="PF20382">
    <property type="entry name" value="DUF6677"/>
    <property type="match status" value="1"/>
</dbReference>